<dbReference type="InterPro" id="IPR052714">
    <property type="entry name" value="MFS_Exporter"/>
</dbReference>
<keyword evidence="3 6" id="KW-1133">Transmembrane helix</keyword>
<dbReference type="PROSITE" id="PS50850">
    <property type="entry name" value="MFS"/>
    <property type="match status" value="1"/>
</dbReference>
<feature type="transmembrane region" description="Helical" evidence="6">
    <location>
        <begin position="101"/>
        <end position="119"/>
    </location>
</feature>
<dbReference type="InterPro" id="IPR005829">
    <property type="entry name" value="Sugar_transporter_CS"/>
</dbReference>
<evidence type="ECO:0000256" key="5">
    <source>
        <dbReference type="SAM" id="MobiDB-lite"/>
    </source>
</evidence>
<reference evidence="8 9" key="1">
    <citation type="journal article" date="2016" name="C (Basel)">
        <title>Selective Growth of and Electricity Production by Marine Exoelectrogenic Bacteria in Self-Aggregated Hydrogel of Microbially Reduced Graphene Oxide.</title>
        <authorList>
            <person name="Yoshida N."/>
            <person name="Goto Y."/>
            <person name="Miyata Y."/>
        </authorList>
    </citation>
    <scope>NUCLEOTIDE SEQUENCE [LARGE SCALE GENOMIC DNA]</scope>
    <source>
        <strain evidence="8 9">NIT-T3</strain>
    </source>
</reference>
<sequence>MDSGKQSAIDGRDDNPYKVPTPKRLPARDPMLYTPAFWAMFVANLSNVASFGAYFLFPLYVSGHGGSKGDIGVVMGIFALASAACRPWVAEMIDRLGRKRSFTLGSLGMTLLPLAYLPFSGDLQDFYLPLLAVRAAHGVALAICFTAVFTYVADIIPGERINEGIGMFGISGLVGMALGPVLGEWSINLGGGFTPFFLLSAALAGLGLLSHLPLAETGTGRGNIHGPSFFTLLSRRKLAVVGLLSLIFGIGLAATGNFVTPLAQQRQIPFISLYYLLYSVAAVLVRFVGGRLADRVGENRMLPYALVVTAAGSFCLITVAGSPSLGLAGLVAGAGHGLLFPILNTLAIRNEPAEIRGKVTGIFTGGIDSGAFVGSLILGYVGELAGFGALFTVSGLVVLSGLAIFRFRPGGLERGQGISPRVAPK</sequence>
<feature type="transmembrane region" description="Helical" evidence="6">
    <location>
        <begin position="359"/>
        <end position="378"/>
    </location>
</feature>
<feature type="transmembrane region" description="Helical" evidence="6">
    <location>
        <begin position="327"/>
        <end position="347"/>
    </location>
</feature>
<feature type="transmembrane region" description="Helical" evidence="6">
    <location>
        <begin position="131"/>
        <end position="153"/>
    </location>
</feature>
<feature type="domain" description="Major facilitator superfamily (MFS) profile" evidence="7">
    <location>
        <begin position="32"/>
        <end position="412"/>
    </location>
</feature>
<accession>A0ABN6E3H2</accession>
<feature type="transmembrane region" description="Helical" evidence="6">
    <location>
        <begin position="32"/>
        <end position="57"/>
    </location>
</feature>
<feature type="transmembrane region" description="Helical" evidence="6">
    <location>
        <begin position="271"/>
        <end position="289"/>
    </location>
</feature>
<evidence type="ECO:0000313" key="8">
    <source>
        <dbReference type="EMBL" id="BCR06094.1"/>
    </source>
</evidence>
<feature type="transmembrane region" description="Helical" evidence="6">
    <location>
        <begin position="195"/>
        <end position="217"/>
    </location>
</feature>
<evidence type="ECO:0000256" key="6">
    <source>
        <dbReference type="SAM" id="Phobius"/>
    </source>
</evidence>
<dbReference type="PANTHER" id="PTHR23531:SF1">
    <property type="entry name" value="QUINOLENE RESISTANCE PROTEIN NORA"/>
    <property type="match status" value="1"/>
</dbReference>
<dbReference type="Proteomes" id="UP001319827">
    <property type="component" value="Chromosome"/>
</dbReference>
<comment type="subcellular location">
    <subcellularLocation>
        <location evidence="1">Membrane</location>
        <topology evidence="1">Multi-pass membrane protein</topology>
    </subcellularLocation>
</comment>
<feature type="transmembrane region" description="Helical" evidence="6">
    <location>
        <begin position="238"/>
        <end position="259"/>
    </location>
</feature>
<evidence type="ECO:0000256" key="1">
    <source>
        <dbReference type="ARBA" id="ARBA00004141"/>
    </source>
</evidence>
<dbReference type="SUPFAM" id="SSF103473">
    <property type="entry name" value="MFS general substrate transporter"/>
    <property type="match status" value="1"/>
</dbReference>
<dbReference type="Gene3D" id="1.20.1250.20">
    <property type="entry name" value="MFS general substrate transporter like domains"/>
    <property type="match status" value="2"/>
</dbReference>
<feature type="transmembrane region" description="Helical" evidence="6">
    <location>
        <begin position="69"/>
        <end position="89"/>
    </location>
</feature>
<organism evidence="8 9">
    <name type="scientific">Desulfuromonas versatilis</name>
    <dbReference type="NCBI Taxonomy" id="2802975"/>
    <lineage>
        <taxon>Bacteria</taxon>
        <taxon>Pseudomonadati</taxon>
        <taxon>Thermodesulfobacteriota</taxon>
        <taxon>Desulfuromonadia</taxon>
        <taxon>Desulfuromonadales</taxon>
        <taxon>Desulfuromonadaceae</taxon>
        <taxon>Desulfuromonas</taxon>
    </lineage>
</organism>
<dbReference type="CDD" id="cd17489">
    <property type="entry name" value="MFS_YfcJ_like"/>
    <property type="match status" value="1"/>
</dbReference>
<evidence type="ECO:0000313" key="9">
    <source>
        <dbReference type="Proteomes" id="UP001319827"/>
    </source>
</evidence>
<gene>
    <name evidence="8" type="ORF">DESUT3_31630</name>
</gene>
<dbReference type="InterPro" id="IPR036259">
    <property type="entry name" value="MFS_trans_sf"/>
</dbReference>
<protein>
    <submittedName>
        <fullName evidence="8">MFS transporter</fullName>
    </submittedName>
</protein>
<name>A0ABN6E3H2_9BACT</name>
<feature type="transmembrane region" description="Helical" evidence="6">
    <location>
        <begin position="384"/>
        <end position="405"/>
    </location>
</feature>
<keyword evidence="9" id="KW-1185">Reference proteome</keyword>
<dbReference type="InterPro" id="IPR011701">
    <property type="entry name" value="MFS"/>
</dbReference>
<feature type="transmembrane region" description="Helical" evidence="6">
    <location>
        <begin position="165"/>
        <end position="183"/>
    </location>
</feature>
<keyword evidence="2 6" id="KW-0812">Transmembrane</keyword>
<evidence type="ECO:0000256" key="2">
    <source>
        <dbReference type="ARBA" id="ARBA00022692"/>
    </source>
</evidence>
<dbReference type="InterPro" id="IPR020846">
    <property type="entry name" value="MFS_dom"/>
</dbReference>
<evidence type="ECO:0000256" key="3">
    <source>
        <dbReference type="ARBA" id="ARBA00022989"/>
    </source>
</evidence>
<reference evidence="8 9" key="2">
    <citation type="journal article" date="2021" name="Int. J. Syst. Evol. Microbiol.">
        <title>Isolation and Polyphasic Characterization of Desulfuromonas versatilis sp. Nov., an Electrogenic Bacteria Capable of Versatile Metabolism Isolated from a Graphene Oxide-Reducing Enrichment Culture.</title>
        <authorList>
            <person name="Xie L."/>
            <person name="Yoshida N."/>
            <person name="Ishii S."/>
            <person name="Meng L."/>
        </authorList>
    </citation>
    <scope>NUCLEOTIDE SEQUENCE [LARGE SCALE GENOMIC DNA]</scope>
    <source>
        <strain evidence="8 9">NIT-T3</strain>
    </source>
</reference>
<feature type="transmembrane region" description="Helical" evidence="6">
    <location>
        <begin position="301"/>
        <end position="321"/>
    </location>
</feature>
<dbReference type="PROSITE" id="PS00216">
    <property type="entry name" value="SUGAR_TRANSPORT_1"/>
    <property type="match status" value="1"/>
</dbReference>
<dbReference type="EMBL" id="AP024355">
    <property type="protein sequence ID" value="BCR06094.1"/>
    <property type="molecule type" value="Genomic_DNA"/>
</dbReference>
<evidence type="ECO:0000259" key="7">
    <source>
        <dbReference type="PROSITE" id="PS50850"/>
    </source>
</evidence>
<feature type="region of interest" description="Disordered" evidence="5">
    <location>
        <begin position="1"/>
        <end position="22"/>
    </location>
</feature>
<proteinExistence type="predicted"/>
<dbReference type="PANTHER" id="PTHR23531">
    <property type="entry name" value="QUINOLENE RESISTANCE PROTEIN NORA"/>
    <property type="match status" value="1"/>
</dbReference>
<evidence type="ECO:0000256" key="4">
    <source>
        <dbReference type="ARBA" id="ARBA00023136"/>
    </source>
</evidence>
<dbReference type="Pfam" id="PF07690">
    <property type="entry name" value="MFS_1"/>
    <property type="match status" value="1"/>
</dbReference>
<keyword evidence="4 6" id="KW-0472">Membrane</keyword>